<dbReference type="InterPro" id="IPR050681">
    <property type="entry name" value="CDF/SLC30A"/>
</dbReference>
<protein>
    <submittedName>
        <fullName evidence="12">Cation transporter</fullName>
    </submittedName>
</protein>
<dbReference type="InterPro" id="IPR027469">
    <property type="entry name" value="Cation_efflux_TMD_sf"/>
</dbReference>
<evidence type="ECO:0000256" key="2">
    <source>
        <dbReference type="ARBA" id="ARBA00008873"/>
    </source>
</evidence>
<sequence length="356" mass="37722">MDETENLRHQVRRNTRSEGGPAEVGSADPEEAVTTAPRGSENNQADASSQEGQGFGHRRRLALTLSFTAVVLVAEVIGAYITGSLALLVDAGHMLTDVAVLTASLVTAVLMTKRPTSSKTWGWARLEVITAAAGATVLLGVGCYALVEAVIRLLSPEQQAVQDLGLLLGFGILGLASNIASIVILASQHNDNMNMRAAFLEVMNDALGSVAVVISAVVMITTGWGGFDAIAGAAIAALIVPRSVKLLLESLRVLLEETPKGLDMNAVKEHLESVDHVVLVHDLHAGTVASGLPRLTAHVVVDSGLNMQDAGKVLASMQDCLREHFPISIEHTTFQLEPEGYRERHESSLHDANDAQ</sequence>
<evidence type="ECO:0000256" key="5">
    <source>
        <dbReference type="ARBA" id="ARBA00022989"/>
    </source>
</evidence>
<feature type="transmembrane region" description="Helical" evidence="9">
    <location>
        <begin position="61"/>
        <end position="81"/>
    </location>
</feature>
<dbReference type="PANTHER" id="PTHR11562">
    <property type="entry name" value="CATION EFFLUX PROTEIN/ ZINC TRANSPORTER"/>
    <property type="match status" value="1"/>
</dbReference>
<accession>A0A971CZ62</accession>
<evidence type="ECO:0000256" key="8">
    <source>
        <dbReference type="SAM" id="MobiDB-lite"/>
    </source>
</evidence>
<dbReference type="Pfam" id="PF01545">
    <property type="entry name" value="Cation_efflux"/>
    <property type="match status" value="1"/>
</dbReference>
<dbReference type="InterPro" id="IPR027470">
    <property type="entry name" value="Cation_efflux_CTD"/>
</dbReference>
<dbReference type="InterPro" id="IPR002524">
    <property type="entry name" value="Cation_efflux"/>
</dbReference>
<dbReference type="EMBL" id="JAAXZR010000021">
    <property type="protein sequence ID" value="NLT79844.1"/>
    <property type="molecule type" value="Genomic_DNA"/>
</dbReference>
<feature type="domain" description="Cation efflux protein transmembrane" evidence="10">
    <location>
        <begin position="63"/>
        <end position="255"/>
    </location>
</feature>
<dbReference type="InterPro" id="IPR036837">
    <property type="entry name" value="Cation_efflux_CTD_sf"/>
</dbReference>
<dbReference type="NCBIfam" id="TIGR01297">
    <property type="entry name" value="CDF"/>
    <property type="match status" value="1"/>
</dbReference>
<evidence type="ECO:0000256" key="9">
    <source>
        <dbReference type="SAM" id="Phobius"/>
    </source>
</evidence>
<keyword evidence="6" id="KW-0406">Ion transport</keyword>
<keyword evidence="5 9" id="KW-1133">Transmembrane helix</keyword>
<organism evidence="12 13">
    <name type="scientific">Bifidobacterium crudilactis</name>
    <dbReference type="NCBI Taxonomy" id="327277"/>
    <lineage>
        <taxon>Bacteria</taxon>
        <taxon>Bacillati</taxon>
        <taxon>Actinomycetota</taxon>
        <taxon>Actinomycetes</taxon>
        <taxon>Bifidobacteriales</taxon>
        <taxon>Bifidobacteriaceae</taxon>
        <taxon>Bifidobacterium</taxon>
    </lineage>
</organism>
<feature type="domain" description="Cation efflux protein cytoplasmic" evidence="11">
    <location>
        <begin position="259"/>
        <end position="339"/>
    </location>
</feature>
<feature type="compositionally biased region" description="Polar residues" evidence="8">
    <location>
        <begin position="40"/>
        <end position="52"/>
    </location>
</feature>
<keyword evidence="4 9" id="KW-0812">Transmembrane</keyword>
<dbReference type="Gene3D" id="1.20.1510.10">
    <property type="entry name" value="Cation efflux protein transmembrane domain"/>
    <property type="match status" value="1"/>
</dbReference>
<evidence type="ECO:0000256" key="6">
    <source>
        <dbReference type="ARBA" id="ARBA00023065"/>
    </source>
</evidence>
<evidence type="ECO:0000259" key="11">
    <source>
        <dbReference type="Pfam" id="PF16916"/>
    </source>
</evidence>
<dbReference type="InterPro" id="IPR058533">
    <property type="entry name" value="Cation_efflux_TM"/>
</dbReference>
<dbReference type="SUPFAM" id="SSF161111">
    <property type="entry name" value="Cation efflux protein transmembrane domain-like"/>
    <property type="match status" value="1"/>
</dbReference>
<dbReference type="PANTHER" id="PTHR11562:SF17">
    <property type="entry name" value="RE54080P-RELATED"/>
    <property type="match status" value="1"/>
</dbReference>
<evidence type="ECO:0000313" key="12">
    <source>
        <dbReference type="EMBL" id="NLT79844.1"/>
    </source>
</evidence>
<dbReference type="Pfam" id="PF16916">
    <property type="entry name" value="ZT_dimer"/>
    <property type="match status" value="1"/>
</dbReference>
<dbReference type="SUPFAM" id="SSF160240">
    <property type="entry name" value="Cation efflux protein cytoplasmic domain-like"/>
    <property type="match status" value="1"/>
</dbReference>
<evidence type="ECO:0000256" key="1">
    <source>
        <dbReference type="ARBA" id="ARBA00004141"/>
    </source>
</evidence>
<name>A0A971CZ62_9BIFI</name>
<gene>
    <name evidence="12" type="ORF">GXW98_06140</name>
</gene>
<feature type="transmembrane region" description="Helical" evidence="9">
    <location>
        <begin position="206"/>
        <end position="224"/>
    </location>
</feature>
<proteinExistence type="inferred from homology"/>
<dbReference type="GO" id="GO:0005886">
    <property type="term" value="C:plasma membrane"/>
    <property type="evidence" value="ECO:0007669"/>
    <property type="project" value="TreeGrafter"/>
</dbReference>
<dbReference type="RefSeq" id="WP_273173811.1">
    <property type="nucleotide sequence ID" value="NZ_JAAXZR010000021.1"/>
</dbReference>
<evidence type="ECO:0000256" key="3">
    <source>
        <dbReference type="ARBA" id="ARBA00022448"/>
    </source>
</evidence>
<feature type="region of interest" description="Disordered" evidence="8">
    <location>
        <begin position="1"/>
        <end position="53"/>
    </location>
</feature>
<feature type="transmembrane region" description="Helical" evidence="9">
    <location>
        <begin position="167"/>
        <end position="186"/>
    </location>
</feature>
<dbReference type="AlphaFoldDB" id="A0A971CZ62"/>
<evidence type="ECO:0000256" key="4">
    <source>
        <dbReference type="ARBA" id="ARBA00022692"/>
    </source>
</evidence>
<dbReference type="GO" id="GO:0005385">
    <property type="term" value="F:zinc ion transmembrane transporter activity"/>
    <property type="evidence" value="ECO:0007669"/>
    <property type="project" value="TreeGrafter"/>
</dbReference>
<evidence type="ECO:0000259" key="10">
    <source>
        <dbReference type="Pfam" id="PF01545"/>
    </source>
</evidence>
<evidence type="ECO:0000256" key="7">
    <source>
        <dbReference type="ARBA" id="ARBA00023136"/>
    </source>
</evidence>
<reference evidence="12" key="2">
    <citation type="submission" date="2020-01" db="EMBL/GenBank/DDBJ databases">
        <authorList>
            <person name="Campanaro S."/>
        </authorList>
    </citation>
    <scope>NUCLEOTIDE SEQUENCE</scope>
    <source>
        <strain evidence="12">AS01afH2WH_6</strain>
    </source>
</reference>
<dbReference type="Gene3D" id="3.30.70.1350">
    <property type="entry name" value="Cation efflux protein, cytoplasmic domain"/>
    <property type="match status" value="1"/>
</dbReference>
<feature type="transmembrane region" description="Helical" evidence="9">
    <location>
        <begin position="123"/>
        <end position="147"/>
    </location>
</feature>
<keyword evidence="7 9" id="KW-0472">Membrane</keyword>
<comment type="similarity">
    <text evidence="2">Belongs to the cation diffusion facilitator (CDF) transporter (TC 2.A.4) family. SLC30A subfamily.</text>
</comment>
<evidence type="ECO:0000313" key="13">
    <source>
        <dbReference type="Proteomes" id="UP000767327"/>
    </source>
</evidence>
<comment type="caution">
    <text evidence="12">The sequence shown here is derived from an EMBL/GenBank/DDBJ whole genome shotgun (WGS) entry which is preliminary data.</text>
</comment>
<reference evidence="12" key="1">
    <citation type="journal article" date="2020" name="Biotechnol. Biofuels">
        <title>New insights from the biogas microbiome by comprehensive genome-resolved metagenomics of nearly 1600 species originating from multiple anaerobic digesters.</title>
        <authorList>
            <person name="Campanaro S."/>
            <person name="Treu L."/>
            <person name="Rodriguez-R L.M."/>
            <person name="Kovalovszki A."/>
            <person name="Ziels R.M."/>
            <person name="Maus I."/>
            <person name="Zhu X."/>
            <person name="Kougias P.G."/>
            <person name="Basile A."/>
            <person name="Luo G."/>
            <person name="Schluter A."/>
            <person name="Konstantinidis K.T."/>
            <person name="Angelidaki I."/>
        </authorList>
    </citation>
    <scope>NUCLEOTIDE SEQUENCE</scope>
    <source>
        <strain evidence="12">AS01afH2WH_6</strain>
    </source>
</reference>
<dbReference type="Proteomes" id="UP000767327">
    <property type="component" value="Unassembled WGS sequence"/>
</dbReference>
<comment type="subcellular location">
    <subcellularLocation>
        <location evidence="1">Membrane</location>
        <topology evidence="1">Multi-pass membrane protein</topology>
    </subcellularLocation>
</comment>
<keyword evidence="3" id="KW-0813">Transport</keyword>